<dbReference type="RefSeq" id="WP_015203562.1">
    <property type="nucleotide sequence ID" value="NC_019753.1"/>
</dbReference>
<dbReference type="HOGENOM" id="CLU_1376173_0_0_3"/>
<keyword evidence="1" id="KW-0472">Membrane</keyword>
<dbReference type="AlphaFoldDB" id="K9VZ97"/>
<dbReference type="EMBL" id="CP003620">
    <property type="protein sequence ID" value="AFZ13448.1"/>
    <property type="molecule type" value="Genomic_DNA"/>
</dbReference>
<sequence>MSKNKSNNILFKEKSMRWLIVKLLSFLGIVYLLSILVLAIKPDNRLSITEVAIFLIILLFNSELAEKIEEISFGELKAKFTEVKQEQEKQRADIDTLQFLVNRFVTKEELSHLKNLADDKAEAKYWINDEVRRELRHLRGLGLIESYRGKYIGQLQQQVSIKEYVRITPEGQAYLNMRKSELREDSLKDESMKNDNHE</sequence>
<protein>
    <submittedName>
        <fullName evidence="2">Uncharacterized protein</fullName>
    </submittedName>
</protein>
<feature type="transmembrane region" description="Helical" evidence="1">
    <location>
        <begin position="20"/>
        <end position="40"/>
    </location>
</feature>
<dbReference type="Proteomes" id="UP000010472">
    <property type="component" value="Chromosome"/>
</dbReference>
<evidence type="ECO:0000313" key="3">
    <source>
        <dbReference type="Proteomes" id="UP000010472"/>
    </source>
</evidence>
<accession>K9VZ97</accession>
<dbReference type="eggNOG" id="ENOG502ZI3G">
    <property type="taxonomic scope" value="Bacteria"/>
</dbReference>
<gene>
    <name evidence="2" type="ORF">Cri9333_2586</name>
</gene>
<keyword evidence="1" id="KW-1133">Transmembrane helix</keyword>
<reference evidence="2 3" key="1">
    <citation type="submission" date="2012-06" db="EMBL/GenBank/DDBJ databases">
        <title>Finished chromosome of genome of Crinalium epipsammum PCC 9333.</title>
        <authorList>
            <consortium name="US DOE Joint Genome Institute"/>
            <person name="Gugger M."/>
            <person name="Coursin T."/>
            <person name="Rippka R."/>
            <person name="Tandeau De Marsac N."/>
            <person name="Huntemann M."/>
            <person name="Wei C.-L."/>
            <person name="Han J."/>
            <person name="Detter J.C."/>
            <person name="Han C."/>
            <person name="Tapia R."/>
            <person name="Davenport K."/>
            <person name="Daligault H."/>
            <person name="Erkkila T."/>
            <person name="Gu W."/>
            <person name="Munk A.C.C."/>
            <person name="Teshima H."/>
            <person name="Xu Y."/>
            <person name="Chain P."/>
            <person name="Chen A."/>
            <person name="Krypides N."/>
            <person name="Mavromatis K."/>
            <person name="Markowitz V."/>
            <person name="Szeto E."/>
            <person name="Ivanova N."/>
            <person name="Mikhailova N."/>
            <person name="Ovchinnikova G."/>
            <person name="Pagani I."/>
            <person name="Pati A."/>
            <person name="Goodwin L."/>
            <person name="Peters L."/>
            <person name="Pitluck S."/>
            <person name="Woyke T."/>
            <person name="Kerfeld C."/>
        </authorList>
    </citation>
    <scope>NUCLEOTIDE SEQUENCE [LARGE SCALE GENOMIC DNA]</scope>
    <source>
        <strain evidence="2 3">PCC 9333</strain>
    </source>
</reference>
<proteinExistence type="predicted"/>
<dbReference type="STRING" id="1173022.Cri9333_2586"/>
<evidence type="ECO:0000256" key="1">
    <source>
        <dbReference type="SAM" id="Phobius"/>
    </source>
</evidence>
<name>K9VZ97_9CYAN</name>
<dbReference type="KEGG" id="cep:Cri9333_2586"/>
<keyword evidence="1" id="KW-0812">Transmembrane</keyword>
<keyword evidence="3" id="KW-1185">Reference proteome</keyword>
<evidence type="ECO:0000313" key="2">
    <source>
        <dbReference type="EMBL" id="AFZ13448.1"/>
    </source>
</evidence>
<organism evidence="2 3">
    <name type="scientific">Crinalium epipsammum PCC 9333</name>
    <dbReference type="NCBI Taxonomy" id="1173022"/>
    <lineage>
        <taxon>Bacteria</taxon>
        <taxon>Bacillati</taxon>
        <taxon>Cyanobacteriota</taxon>
        <taxon>Cyanophyceae</taxon>
        <taxon>Gomontiellales</taxon>
        <taxon>Gomontiellaceae</taxon>
        <taxon>Crinalium</taxon>
    </lineage>
</organism>